<name>A0A0D9NIK4_METAN</name>
<accession>A0A0D9NIK4</accession>
<evidence type="ECO:0000313" key="2">
    <source>
        <dbReference type="EMBL" id="KJK73804.1"/>
    </source>
</evidence>
<dbReference type="Proteomes" id="UP000054544">
    <property type="component" value="Unassembled WGS sequence"/>
</dbReference>
<dbReference type="AlphaFoldDB" id="A0A0D9NIK4"/>
<protein>
    <submittedName>
        <fullName evidence="2">Uncharacterized protein</fullName>
    </submittedName>
</protein>
<dbReference type="SUPFAM" id="SSF89372">
    <property type="entry name" value="Fucose-specific lectin"/>
    <property type="match status" value="1"/>
</dbReference>
<keyword evidence="3" id="KW-1185">Reference proteome</keyword>
<feature type="region of interest" description="Disordered" evidence="1">
    <location>
        <begin position="167"/>
        <end position="194"/>
    </location>
</feature>
<organism evidence="2 3">
    <name type="scientific">Metarhizium anisopliae BRIP 53293</name>
    <dbReference type="NCBI Taxonomy" id="1291518"/>
    <lineage>
        <taxon>Eukaryota</taxon>
        <taxon>Fungi</taxon>
        <taxon>Dikarya</taxon>
        <taxon>Ascomycota</taxon>
        <taxon>Pezizomycotina</taxon>
        <taxon>Sordariomycetes</taxon>
        <taxon>Hypocreomycetidae</taxon>
        <taxon>Hypocreales</taxon>
        <taxon>Clavicipitaceae</taxon>
        <taxon>Metarhizium</taxon>
    </lineage>
</organism>
<sequence>MYTREERMKRLSASIQGEGLLTQSGPKRCLGERLLFGVILHAAARSTQGKALSPLEARFLPILRTFCDNDEQELTHYGSCYERHKAQARVSREKAAFPACILGLDNHTPYTTERLQRDVCDLSPEIASEPSNQVIDMSKVPVGLPVDSKEYLDRLREADGQGVTVLTAPASSASGRRRNKQNESPPKLRAKGFTPLKYPDSFSSPMYWAMASGSQSRIGMKEVTRKIERVAQNNRFNLGNVLFEGDSGGPVLAHIQCWQESEGDSSWSTRLEEALQQISDMCVAAAQEAMAIIGDKGELEPAPVVRAMGANANNLINELRGPRDGLMATRTIGWTPEGLDYFNEMEDRTTRIEFQREDYYLMELEIQRVDGDPPPAEGTSLVYFSDDGEGWSDPVGVQGSPAQHSMAMAECMGTLYGVYGDVNRELWITSMGSDGSWQQPVHMPGNQTESHLAMAASKDDVMYVTYRGLDDRLNYLSSDLRKENPLESWDKETGTNLLTTRGVRICPSNSGTIVTIGTGRFMSSFAASVMLRGEGGTDASIPLPQTTSAENDFSIPDIFMWDGRLHVAVSTIRNRLQLYAWSSRQLYFEDAGWVAFDFVQSISCASFAGALCVAYRKPDHSIWLAKFTPEWARSDHATGLAATRDPRIYAFNGQLYLSLPGSEE</sequence>
<reference evidence="3" key="1">
    <citation type="journal article" date="2014" name="BMC Genomics">
        <title>The genome sequence of the biocontrol fungus Metarhizium anisopliae and comparative genomics of Metarhizium species.</title>
        <authorList>
            <person name="Pattemore J.A."/>
            <person name="Hane J.K."/>
            <person name="Williams A.H."/>
            <person name="Wilson B.A."/>
            <person name="Stodart B.J."/>
            <person name="Ash G.J."/>
        </authorList>
    </citation>
    <scope>NUCLEOTIDE SEQUENCE [LARGE SCALE GENOMIC DNA]</scope>
    <source>
        <strain evidence="3">BRIP 53293</strain>
    </source>
</reference>
<evidence type="ECO:0000313" key="3">
    <source>
        <dbReference type="Proteomes" id="UP000054544"/>
    </source>
</evidence>
<evidence type="ECO:0000256" key="1">
    <source>
        <dbReference type="SAM" id="MobiDB-lite"/>
    </source>
</evidence>
<proteinExistence type="predicted"/>
<gene>
    <name evidence="2" type="ORF">H634G_10911</name>
</gene>
<dbReference type="EMBL" id="KE384777">
    <property type="protein sequence ID" value="KJK73804.1"/>
    <property type="molecule type" value="Genomic_DNA"/>
</dbReference>